<accession>A0A9K3HFB0</accession>
<protein>
    <submittedName>
        <fullName evidence="1">Uncharacterized protein</fullName>
    </submittedName>
</protein>
<reference evidence="1" key="2">
    <citation type="submission" date="2020-06" db="EMBL/GenBank/DDBJ databases">
        <title>Helianthus annuus Genome sequencing and assembly Release 2.</title>
        <authorList>
            <person name="Gouzy J."/>
            <person name="Langlade N."/>
            <person name="Munos S."/>
        </authorList>
    </citation>
    <scope>NUCLEOTIDE SEQUENCE</scope>
    <source>
        <tissue evidence="1">Leaves</tissue>
    </source>
</reference>
<organism evidence="1 2">
    <name type="scientific">Helianthus annuus</name>
    <name type="common">Common sunflower</name>
    <dbReference type="NCBI Taxonomy" id="4232"/>
    <lineage>
        <taxon>Eukaryota</taxon>
        <taxon>Viridiplantae</taxon>
        <taxon>Streptophyta</taxon>
        <taxon>Embryophyta</taxon>
        <taxon>Tracheophyta</taxon>
        <taxon>Spermatophyta</taxon>
        <taxon>Magnoliopsida</taxon>
        <taxon>eudicotyledons</taxon>
        <taxon>Gunneridae</taxon>
        <taxon>Pentapetalae</taxon>
        <taxon>asterids</taxon>
        <taxon>campanulids</taxon>
        <taxon>Asterales</taxon>
        <taxon>Asteraceae</taxon>
        <taxon>Asteroideae</taxon>
        <taxon>Heliantheae alliance</taxon>
        <taxon>Heliantheae</taxon>
        <taxon>Helianthus</taxon>
    </lineage>
</organism>
<evidence type="ECO:0000313" key="1">
    <source>
        <dbReference type="EMBL" id="KAF5777270.1"/>
    </source>
</evidence>
<evidence type="ECO:0000313" key="2">
    <source>
        <dbReference type="Proteomes" id="UP000215914"/>
    </source>
</evidence>
<gene>
    <name evidence="1" type="ORF">HanXRQr2_Chr12g0533661</name>
</gene>
<proteinExistence type="predicted"/>
<sequence>MKIPNSTLKPHIGTSTVRTLKIYGTVLNLAQFLYQNYMVGTSLMLETWYRIIPVLYGTGGSYREQYCIWF</sequence>
<comment type="caution">
    <text evidence="1">The sequence shown here is derived from an EMBL/GenBank/DDBJ whole genome shotgun (WGS) entry which is preliminary data.</text>
</comment>
<dbReference type="Proteomes" id="UP000215914">
    <property type="component" value="Unassembled WGS sequence"/>
</dbReference>
<dbReference type="Gramene" id="mRNA:HanXRQr2_Chr12g0533661">
    <property type="protein sequence ID" value="CDS:HanXRQr2_Chr12g0533661.1"/>
    <property type="gene ID" value="HanXRQr2_Chr12g0533661"/>
</dbReference>
<reference evidence="1" key="1">
    <citation type="journal article" date="2017" name="Nature">
        <title>The sunflower genome provides insights into oil metabolism, flowering and Asterid evolution.</title>
        <authorList>
            <person name="Badouin H."/>
            <person name="Gouzy J."/>
            <person name="Grassa C.J."/>
            <person name="Murat F."/>
            <person name="Staton S.E."/>
            <person name="Cottret L."/>
            <person name="Lelandais-Briere C."/>
            <person name="Owens G.L."/>
            <person name="Carrere S."/>
            <person name="Mayjonade B."/>
            <person name="Legrand L."/>
            <person name="Gill N."/>
            <person name="Kane N.C."/>
            <person name="Bowers J.E."/>
            <person name="Hubner S."/>
            <person name="Bellec A."/>
            <person name="Berard A."/>
            <person name="Berges H."/>
            <person name="Blanchet N."/>
            <person name="Boniface M.C."/>
            <person name="Brunel D."/>
            <person name="Catrice O."/>
            <person name="Chaidir N."/>
            <person name="Claudel C."/>
            <person name="Donnadieu C."/>
            <person name="Faraut T."/>
            <person name="Fievet G."/>
            <person name="Helmstetter N."/>
            <person name="King M."/>
            <person name="Knapp S.J."/>
            <person name="Lai Z."/>
            <person name="Le Paslier M.C."/>
            <person name="Lippi Y."/>
            <person name="Lorenzon L."/>
            <person name="Mandel J.R."/>
            <person name="Marage G."/>
            <person name="Marchand G."/>
            <person name="Marquand E."/>
            <person name="Bret-Mestries E."/>
            <person name="Morien E."/>
            <person name="Nambeesan S."/>
            <person name="Nguyen T."/>
            <person name="Pegot-Espagnet P."/>
            <person name="Pouilly N."/>
            <person name="Raftis F."/>
            <person name="Sallet E."/>
            <person name="Schiex T."/>
            <person name="Thomas J."/>
            <person name="Vandecasteele C."/>
            <person name="Vares D."/>
            <person name="Vear F."/>
            <person name="Vautrin S."/>
            <person name="Crespi M."/>
            <person name="Mangin B."/>
            <person name="Burke J.M."/>
            <person name="Salse J."/>
            <person name="Munos S."/>
            <person name="Vincourt P."/>
            <person name="Rieseberg L.H."/>
            <person name="Langlade N.B."/>
        </authorList>
    </citation>
    <scope>NUCLEOTIDE SEQUENCE</scope>
    <source>
        <tissue evidence="1">Leaves</tissue>
    </source>
</reference>
<keyword evidence="2" id="KW-1185">Reference proteome</keyword>
<dbReference type="EMBL" id="MNCJ02000327">
    <property type="protein sequence ID" value="KAF5777270.1"/>
    <property type="molecule type" value="Genomic_DNA"/>
</dbReference>
<dbReference type="AlphaFoldDB" id="A0A9K3HFB0"/>
<name>A0A9K3HFB0_HELAN</name>